<feature type="transmembrane region" description="Helical" evidence="1">
    <location>
        <begin position="85"/>
        <end position="103"/>
    </location>
</feature>
<sequence>MAEHAQVRTRTGLQTAALTVAVIFLLLGVLGFVPGITTDYGELRFAGPDSGAKLFGLFQVSFLHNILLLGSGLAGLMLARRVGGARVFLTVGGALTLGLWLYGFAIDRESSANVIPVNEADNWLHLGVGFAMLVLGLLLSNQKGTGGQLDTPLDRP</sequence>
<dbReference type="eggNOG" id="ENOG5031AT3">
    <property type="taxonomic scope" value="Bacteria"/>
</dbReference>
<evidence type="ECO:0008006" key="4">
    <source>
        <dbReference type="Google" id="ProtNLM"/>
    </source>
</evidence>
<accession>A4XAG0</accession>
<evidence type="ECO:0000256" key="1">
    <source>
        <dbReference type="SAM" id="Phobius"/>
    </source>
</evidence>
<reference evidence="3" key="1">
    <citation type="journal article" date="2007" name="Proc. Natl. Acad. Sci. U.S.A.">
        <title>Genome sequencing reveals complex secondary metabolome in the marine actinomycete Salinispora tropica.</title>
        <authorList>
            <person name="Udwary D.W."/>
            <person name="Zeigler L."/>
            <person name="Asolkar R.N."/>
            <person name="Singan V."/>
            <person name="Lapidus A."/>
            <person name="Fenical W."/>
            <person name="Jensen P.R."/>
            <person name="Moore B.S."/>
        </authorList>
    </citation>
    <scope>NUCLEOTIDE SEQUENCE [LARGE SCALE GENOMIC DNA]</scope>
    <source>
        <strain evidence="3">ATCC BAA-916 / DSM 44818 / CNB-440</strain>
    </source>
</reference>
<dbReference type="AlphaFoldDB" id="A4XAG0"/>
<gene>
    <name evidence="2" type="ordered locus">Strop_3478</name>
</gene>
<name>A4XAG0_SALTO</name>
<feature type="transmembrane region" description="Helical" evidence="1">
    <location>
        <begin position="123"/>
        <end position="140"/>
    </location>
</feature>
<dbReference type="EMBL" id="CP000667">
    <property type="protein sequence ID" value="ABP55909.1"/>
    <property type="molecule type" value="Genomic_DNA"/>
</dbReference>
<dbReference type="KEGG" id="stp:Strop_3478"/>
<keyword evidence="3" id="KW-1185">Reference proteome</keyword>
<evidence type="ECO:0000313" key="2">
    <source>
        <dbReference type="EMBL" id="ABP55909.1"/>
    </source>
</evidence>
<protein>
    <recommendedName>
        <fullName evidence="4">DUF4383 domain-containing protein</fullName>
    </recommendedName>
</protein>
<evidence type="ECO:0000313" key="3">
    <source>
        <dbReference type="Proteomes" id="UP000000235"/>
    </source>
</evidence>
<feature type="transmembrane region" description="Helical" evidence="1">
    <location>
        <begin position="12"/>
        <end position="36"/>
    </location>
</feature>
<proteinExistence type="predicted"/>
<dbReference type="HOGENOM" id="CLU_104624_2_0_11"/>
<dbReference type="Pfam" id="PF14325">
    <property type="entry name" value="DUF4383"/>
    <property type="match status" value="1"/>
</dbReference>
<organism evidence="2 3">
    <name type="scientific">Salinispora tropica (strain ATCC BAA-916 / DSM 44818 / JCM 13857 / NBRC 105044 / CNB-440)</name>
    <dbReference type="NCBI Taxonomy" id="369723"/>
    <lineage>
        <taxon>Bacteria</taxon>
        <taxon>Bacillati</taxon>
        <taxon>Actinomycetota</taxon>
        <taxon>Actinomycetes</taxon>
        <taxon>Micromonosporales</taxon>
        <taxon>Micromonosporaceae</taxon>
        <taxon>Salinispora</taxon>
    </lineage>
</organism>
<dbReference type="RefSeq" id="WP_012014684.1">
    <property type="nucleotide sequence ID" value="NC_009380.1"/>
</dbReference>
<keyword evidence="1" id="KW-1133">Transmembrane helix</keyword>
<keyword evidence="1" id="KW-0472">Membrane</keyword>
<dbReference type="PATRIC" id="fig|369723.5.peg.3588"/>
<keyword evidence="1" id="KW-0812">Transmembrane</keyword>
<dbReference type="Proteomes" id="UP000000235">
    <property type="component" value="Chromosome"/>
</dbReference>
<dbReference type="STRING" id="369723.Strop_3478"/>
<feature type="transmembrane region" description="Helical" evidence="1">
    <location>
        <begin position="56"/>
        <end position="78"/>
    </location>
</feature>